<evidence type="ECO:0000256" key="6">
    <source>
        <dbReference type="ARBA" id="ARBA00022989"/>
    </source>
</evidence>
<evidence type="ECO:0000256" key="8">
    <source>
        <dbReference type="ARBA" id="ARBA00023004"/>
    </source>
</evidence>
<evidence type="ECO:0000256" key="2">
    <source>
        <dbReference type="ARBA" id="ARBA00010617"/>
    </source>
</evidence>
<dbReference type="GO" id="GO:0016020">
    <property type="term" value="C:membrane"/>
    <property type="evidence" value="ECO:0007669"/>
    <property type="project" value="UniProtKB-SubCell"/>
</dbReference>
<keyword evidence="10" id="KW-0472">Membrane</keyword>
<dbReference type="GO" id="GO:0004497">
    <property type="term" value="F:monooxygenase activity"/>
    <property type="evidence" value="ECO:0007669"/>
    <property type="project" value="UniProtKB-KW"/>
</dbReference>
<reference evidence="11" key="2">
    <citation type="journal article" date="2023" name="Plants (Basel)">
        <title>Annotation of the Turnera subulata (Passifloraceae) Draft Genome Reveals the S-Locus Evolved after the Divergence of Turneroideae from Passifloroideae in a Stepwise Manner.</title>
        <authorList>
            <person name="Henning P.M."/>
            <person name="Roalson E.H."/>
            <person name="Mir W."/>
            <person name="McCubbin A.G."/>
            <person name="Shore J.S."/>
        </authorList>
    </citation>
    <scope>NUCLEOTIDE SEQUENCE</scope>
    <source>
        <strain evidence="11">F60SS</strain>
    </source>
</reference>
<evidence type="ECO:0000256" key="7">
    <source>
        <dbReference type="ARBA" id="ARBA00023002"/>
    </source>
</evidence>
<keyword evidence="7" id="KW-0560">Oxidoreductase</keyword>
<proteinExistence type="inferred from homology"/>
<keyword evidence="9" id="KW-0503">Monooxygenase</keyword>
<dbReference type="GO" id="GO:0005506">
    <property type="term" value="F:iron ion binding"/>
    <property type="evidence" value="ECO:0007669"/>
    <property type="project" value="InterPro"/>
</dbReference>
<dbReference type="PANTHER" id="PTHR24282">
    <property type="entry name" value="CYTOCHROME P450 FAMILY MEMBER"/>
    <property type="match status" value="1"/>
</dbReference>
<evidence type="ECO:0000313" key="12">
    <source>
        <dbReference type="Proteomes" id="UP001141552"/>
    </source>
</evidence>
<dbReference type="OrthoDB" id="1745788at2759"/>
<dbReference type="Proteomes" id="UP001141552">
    <property type="component" value="Unassembled WGS sequence"/>
</dbReference>
<sequence length="204" mass="22493">MEVCDVLVLKPERLRSKLQKQGIRGPPPKFLVSNILDVKRARAKVSNAARLGEEVITHDCPHILAFLEECGACNIPHVKHPDAVKVISTCISLALGKLSYHHKDRGPLLDQGILTSQLEDMKHGDTGVVPKGVNIWIPLMTLNYDSEIWGPDAHKFNPEMLANGVSGACKYPHPVRAFLVLGKGCVWGLNFAMTEVQNSEFSLQ</sequence>
<comment type="caution">
    <text evidence="11">The sequence shown here is derived from an EMBL/GenBank/DDBJ whole genome shotgun (WGS) entry which is preliminary data.</text>
</comment>
<evidence type="ECO:0000256" key="3">
    <source>
        <dbReference type="ARBA" id="ARBA00022617"/>
    </source>
</evidence>
<dbReference type="GO" id="GO:0020037">
    <property type="term" value="F:heme binding"/>
    <property type="evidence" value="ECO:0007669"/>
    <property type="project" value="InterPro"/>
</dbReference>
<dbReference type="GO" id="GO:0016705">
    <property type="term" value="F:oxidoreductase activity, acting on paired donors, with incorporation or reduction of molecular oxygen"/>
    <property type="evidence" value="ECO:0007669"/>
    <property type="project" value="InterPro"/>
</dbReference>
<dbReference type="EMBL" id="JAKUCV010002693">
    <property type="protein sequence ID" value="KAJ4841796.1"/>
    <property type="molecule type" value="Genomic_DNA"/>
</dbReference>
<keyword evidence="3" id="KW-0349">Heme</keyword>
<keyword evidence="8" id="KW-0408">Iron</keyword>
<keyword evidence="5" id="KW-0479">Metal-binding</keyword>
<keyword evidence="6" id="KW-1133">Transmembrane helix</keyword>
<evidence type="ECO:0000256" key="5">
    <source>
        <dbReference type="ARBA" id="ARBA00022723"/>
    </source>
</evidence>
<dbReference type="InterPro" id="IPR050665">
    <property type="entry name" value="Cytochrome_P450_Monooxygen"/>
</dbReference>
<gene>
    <name evidence="11" type="ORF">Tsubulata_044785</name>
</gene>
<reference evidence="11" key="1">
    <citation type="submission" date="2022-02" db="EMBL/GenBank/DDBJ databases">
        <authorList>
            <person name="Henning P.M."/>
            <person name="McCubbin A.G."/>
            <person name="Shore J.S."/>
        </authorList>
    </citation>
    <scope>NUCLEOTIDE SEQUENCE</scope>
    <source>
        <strain evidence="11">F60SS</strain>
        <tissue evidence="11">Leaves</tissue>
    </source>
</reference>
<keyword evidence="12" id="KW-1185">Reference proteome</keyword>
<dbReference type="SUPFAM" id="SSF48264">
    <property type="entry name" value="Cytochrome P450"/>
    <property type="match status" value="1"/>
</dbReference>
<evidence type="ECO:0000256" key="4">
    <source>
        <dbReference type="ARBA" id="ARBA00022692"/>
    </source>
</evidence>
<dbReference type="AlphaFoldDB" id="A0A9Q0G269"/>
<accession>A0A9Q0G269</accession>
<evidence type="ECO:0000313" key="11">
    <source>
        <dbReference type="EMBL" id="KAJ4841796.1"/>
    </source>
</evidence>
<dbReference type="InterPro" id="IPR036396">
    <property type="entry name" value="Cyt_P450_sf"/>
</dbReference>
<comment type="subcellular location">
    <subcellularLocation>
        <location evidence="1">Membrane</location>
        <topology evidence="1">Single-pass membrane protein</topology>
    </subcellularLocation>
</comment>
<organism evidence="11 12">
    <name type="scientific">Turnera subulata</name>
    <dbReference type="NCBI Taxonomy" id="218843"/>
    <lineage>
        <taxon>Eukaryota</taxon>
        <taxon>Viridiplantae</taxon>
        <taxon>Streptophyta</taxon>
        <taxon>Embryophyta</taxon>
        <taxon>Tracheophyta</taxon>
        <taxon>Spermatophyta</taxon>
        <taxon>Magnoliopsida</taxon>
        <taxon>eudicotyledons</taxon>
        <taxon>Gunneridae</taxon>
        <taxon>Pentapetalae</taxon>
        <taxon>rosids</taxon>
        <taxon>fabids</taxon>
        <taxon>Malpighiales</taxon>
        <taxon>Passifloraceae</taxon>
        <taxon>Turnera</taxon>
    </lineage>
</organism>
<comment type="similarity">
    <text evidence="2">Belongs to the cytochrome P450 family.</text>
</comment>
<keyword evidence="4" id="KW-0812">Transmembrane</keyword>
<evidence type="ECO:0000256" key="9">
    <source>
        <dbReference type="ARBA" id="ARBA00023033"/>
    </source>
</evidence>
<evidence type="ECO:0000256" key="10">
    <source>
        <dbReference type="ARBA" id="ARBA00023136"/>
    </source>
</evidence>
<dbReference type="Gene3D" id="1.10.630.10">
    <property type="entry name" value="Cytochrome P450"/>
    <property type="match status" value="1"/>
</dbReference>
<dbReference type="PANTHER" id="PTHR24282:SF196">
    <property type="entry name" value="CYTOCHROME P450 714C2"/>
    <property type="match status" value="1"/>
</dbReference>
<evidence type="ECO:0000256" key="1">
    <source>
        <dbReference type="ARBA" id="ARBA00004167"/>
    </source>
</evidence>
<name>A0A9Q0G269_9ROSI</name>
<protein>
    <submittedName>
        <fullName evidence="11">Uncharacterized protein</fullName>
    </submittedName>
</protein>